<reference evidence="1" key="1">
    <citation type="journal article" date="2021" name="Microb. Physiol.">
        <title>Proteogenomic Insights into the Physiology of Marine, Sulfate-Reducing, Filamentous Desulfonema limicola and Desulfonema magnum.</title>
        <authorList>
            <person name="Schnaars V."/>
            <person name="Wohlbrand L."/>
            <person name="Scheve S."/>
            <person name="Hinrichs C."/>
            <person name="Reinhardt R."/>
            <person name="Rabus R."/>
        </authorList>
    </citation>
    <scope>NUCLEOTIDE SEQUENCE</scope>
    <source>
        <strain evidence="1">4be13</strain>
    </source>
</reference>
<evidence type="ECO:0000313" key="2">
    <source>
        <dbReference type="Proteomes" id="UP000663722"/>
    </source>
</evidence>
<dbReference type="KEGG" id="dmm:dnm_008100"/>
<proteinExistence type="predicted"/>
<dbReference type="Proteomes" id="UP000663722">
    <property type="component" value="Chromosome"/>
</dbReference>
<sequence length="173" mass="17595">MKTLNLRKTMSFDNTPRLFQIIVVLTGVLFFAVPCTAGVVMNTNDTGADSLPQVIADAAAGETITFDSGIANSTIIFASQIDIGKNLTIDGETNNITVSGGGSVRIFFISGSSAVTLANLTISNGKATGAGEGGGICIGNDATLTADNCTFSNNQATYGGAVDAYGTLNANPN</sequence>
<evidence type="ECO:0000313" key="1">
    <source>
        <dbReference type="EMBL" id="QTA84810.1"/>
    </source>
</evidence>
<dbReference type="AlphaFoldDB" id="A0A975GKR7"/>
<keyword evidence="1" id="KW-0456">Lyase</keyword>
<protein>
    <submittedName>
        <fullName evidence="1">Pectin lyase fold-containing</fullName>
    </submittedName>
</protein>
<keyword evidence="2" id="KW-1185">Reference proteome</keyword>
<organism evidence="1 2">
    <name type="scientific">Desulfonema magnum</name>
    <dbReference type="NCBI Taxonomy" id="45655"/>
    <lineage>
        <taxon>Bacteria</taxon>
        <taxon>Pseudomonadati</taxon>
        <taxon>Thermodesulfobacteriota</taxon>
        <taxon>Desulfobacteria</taxon>
        <taxon>Desulfobacterales</taxon>
        <taxon>Desulfococcaceae</taxon>
        <taxon>Desulfonema</taxon>
    </lineage>
</organism>
<dbReference type="GO" id="GO:0016829">
    <property type="term" value="F:lyase activity"/>
    <property type="evidence" value="ECO:0007669"/>
    <property type="project" value="UniProtKB-KW"/>
</dbReference>
<name>A0A975GKR7_9BACT</name>
<accession>A0A975GKR7</accession>
<gene>
    <name evidence="1" type="ORF">dnm_008100</name>
</gene>
<dbReference type="RefSeq" id="WP_207681130.1">
    <property type="nucleotide sequence ID" value="NZ_CP061800.1"/>
</dbReference>
<dbReference type="InterPro" id="IPR012334">
    <property type="entry name" value="Pectin_lyas_fold"/>
</dbReference>
<dbReference type="SUPFAM" id="SSF51126">
    <property type="entry name" value="Pectin lyase-like"/>
    <property type="match status" value="1"/>
</dbReference>
<dbReference type="EMBL" id="CP061800">
    <property type="protein sequence ID" value="QTA84810.1"/>
    <property type="molecule type" value="Genomic_DNA"/>
</dbReference>
<dbReference type="Gene3D" id="2.160.20.10">
    <property type="entry name" value="Single-stranded right-handed beta-helix, Pectin lyase-like"/>
    <property type="match status" value="1"/>
</dbReference>
<dbReference type="InterPro" id="IPR011050">
    <property type="entry name" value="Pectin_lyase_fold/virulence"/>
</dbReference>